<gene>
    <name evidence="7" type="ORF">Krac_5602</name>
</gene>
<evidence type="ECO:0000313" key="8">
    <source>
        <dbReference type="Proteomes" id="UP000004508"/>
    </source>
</evidence>
<dbReference type="GO" id="GO:0016020">
    <property type="term" value="C:membrane"/>
    <property type="evidence" value="ECO:0007669"/>
    <property type="project" value="UniProtKB-SubCell"/>
</dbReference>
<accession>D6TWF0</accession>
<dbReference type="InterPro" id="IPR049453">
    <property type="entry name" value="Memb_transporter_dom"/>
</dbReference>
<dbReference type="eggNOG" id="COG1289">
    <property type="taxonomic scope" value="Bacteria"/>
</dbReference>
<organism evidence="7 8">
    <name type="scientific">Ktedonobacter racemifer DSM 44963</name>
    <dbReference type="NCBI Taxonomy" id="485913"/>
    <lineage>
        <taxon>Bacteria</taxon>
        <taxon>Bacillati</taxon>
        <taxon>Chloroflexota</taxon>
        <taxon>Ktedonobacteria</taxon>
        <taxon>Ktedonobacterales</taxon>
        <taxon>Ktedonobacteraceae</taxon>
        <taxon>Ktedonobacter</taxon>
    </lineage>
</organism>
<evidence type="ECO:0000256" key="3">
    <source>
        <dbReference type="ARBA" id="ARBA00022989"/>
    </source>
</evidence>
<feature type="domain" description="Integral membrane bound transporter" evidence="6">
    <location>
        <begin position="258"/>
        <end position="379"/>
    </location>
</feature>
<dbReference type="Proteomes" id="UP000004508">
    <property type="component" value="Unassembled WGS sequence"/>
</dbReference>
<feature type="transmembrane region" description="Helical" evidence="5">
    <location>
        <begin position="114"/>
        <end position="133"/>
    </location>
</feature>
<feature type="transmembrane region" description="Helical" evidence="5">
    <location>
        <begin position="190"/>
        <end position="210"/>
    </location>
</feature>
<keyword evidence="3 5" id="KW-1133">Transmembrane helix</keyword>
<keyword evidence="4 5" id="KW-0472">Membrane</keyword>
<sequence>MLPREEVEPSASQNPNRLTTVLTQMESMHGHTPGMARGRNWRERQRVMERMVVLFRSNFGAKLNPVKGFSTALAMFLPLLVLTILGQRTFGVLVMTGALLTSFGNVGTSSRTQAWSLGMTAVGGALMIALGRLIGGPWWVEIVEIFLVVFLSGLLSVYGRAAAVMGLLLTITFVISLANRSGPATALPAAGGFLLGGVILMLFALLFAWLQSYRSRLRNEARPNRPQPRRTTLTAQLTLTSPLLRLSLLRAMGAAVAAGSGWILGGPPFYWAALTVIICTQQDQKVSLRMALQNVVATFLGALLAAVLIGSVQNALVVGLIVVASTFLAFTVKELNYFLYLFFFTILILLLISIKTSGQSLAVWRVVTILVGAGIVLMITFLSQMPFFERKVVSP</sequence>
<reference evidence="7 8" key="1">
    <citation type="journal article" date="2011" name="Stand. Genomic Sci.">
        <title>Non-contiguous finished genome sequence and contextual data of the filamentous soil bacterium Ktedonobacter racemifer type strain (SOSP1-21).</title>
        <authorList>
            <person name="Chang Y.J."/>
            <person name="Land M."/>
            <person name="Hauser L."/>
            <person name="Chertkov O."/>
            <person name="Del Rio T.G."/>
            <person name="Nolan M."/>
            <person name="Copeland A."/>
            <person name="Tice H."/>
            <person name="Cheng J.F."/>
            <person name="Lucas S."/>
            <person name="Han C."/>
            <person name="Goodwin L."/>
            <person name="Pitluck S."/>
            <person name="Ivanova N."/>
            <person name="Ovchinikova G."/>
            <person name="Pati A."/>
            <person name="Chen A."/>
            <person name="Palaniappan K."/>
            <person name="Mavromatis K."/>
            <person name="Liolios K."/>
            <person name="Brettin T."/>
            <person name="Fiebig A."/>
            <person name="Rohde M."/>
            <person name="Abt B."/>
            <person name="Goker M."/>
            <person name="Detter J.C."/>
            <person name="Woyke T."/>
            <person name="Bristow J."/>
            <person name="Eisen J.A."/>
            <person name="Markowitz V."/>
            <person name="Hugenholtz P."/>
            <person name="Kyrpides N.C."/>
            <person name="Klenk H.P."/>
            <person name="Lapidus A."/>
        </authorList>
    </citation>
    <scope>NUCLEOTIDE SEQUENCE [LARGE SCALE GENOMIC DNA]</scope>
    <source>
        <strain evidence="8">DSM 44963</strain>
    </source>
</reference>
<feature type="transmembrane region" description="Helical" evidence="5">
    <location>
        <begin position="254"/>
        <end position="279"/>
    </location>
</feature>
<dbReference type="Pfam" id="PF13515">
    <property type="entry name" value="FUSC_2"/>
    <property type="match status" value="1"/>
</dbReference>
<proteinExistence type="predicted"/>
<feature type="transmembrane region" description="Helical" evidence="5">
    <location>
        <begin position="291"/>
        <end position="309"/>
    </location>
</feature>
<evidence type="ECO:0000256" key="2">
    <source>
        <dbReference type="ARBA" id="ARBA00022692"/>
    </source>
</evidence>
<dbReference type="STRING" id="485913.Krac_5602"/>
<feature type="transmembrane region" description="Helical" evidence="5">
    <location>
        <begin position="337"/>
        <end position="356"/>
    </location>
</feature>
<name>D6TWF0_KTERA</name>
<evidence type="ECO:0000256" key="4">
    <source>
        <dbReference type="ARBA" id="ARBA00023136"/>
    </source>
</evidence>
<feature type="transmembrane region" description="Helical" evidence="5">
    <location>
        <begin position="145"/>
        <end position="178"/>
    </location>
</feature>
<evidence type="ECO:0000313" key="7">
    <source>
        <dbReference type="EMBL" id="EFH84533.1"/>
    </source>
</evidence>
<feature type="transmembrane region" description="Helical" evidence="5">
    <location>
        <begin position="362"/>
        <end position="382"/>
    </location>
</feature>
<dbReference type="InParanoid" id="D6TWF0"/>
<dbReference type="EMBL" id="ADVG01000003">
    <property type="protein sequence ID" value="EFH84533.1"/>
    <property type="molecule type" value="Genomic_DNA"/>
</dbReference>
<keyword evidence="8" id="KW-1185">Reference proteome</keyword>
<evidence type="ECO:0000259" key="6">
    <source>
        <dbReference type="Pfam" id="PF13515"/>
    </source>
</evidence>
<keyword evidence="2 5" id="KW-0812">Transmembrane</keyword>
<dbReference type="AlphaFoldDB" id="D6TWF0"/>
<protein>
    <recommendedName>
        <fullName evidence="6">Integral membrane bound transporter domain-containing protein</fullName>
    </recommendedName>
</protein>
<evidence type="ECO:0000256" key="1">
    <source>
        <dbReference type="ARBA" id="ARBA00004141"/>
    </source>
</evidence>
<comment type="subcellular location">
    <subcellularLocation>
        <location evidence="1">Membrane</location>
        <topology evidence="1">Multi-pass membrane protein</topology>
    </subcellularLocation>
</comment>
<comment type="caution">
    <text evidence="7">The sequence shown here is derived from an EMBL/GenBank/DDBJ whole genome shotgun (WGS) entry which is preliminary data.</text>
</comment>
<evidence type="ECO:0000256" key="5">
    <source>
        <dbReference type="SAM" id="Phobius"/>
    </source>
</evidence>